<name>A0A0R2AL71_9LACO</name>
<protein>
    <recommendedName>
        <fullName evidence="4">DUF536 domain-containing protein</fullName>
    </recommendedName>
</protein>
<sequence length="146" mass="16827">MGITIKEIALELGITKQAVQSRMNDIDNFRQKYTTKSGNKLIVNDEGYKLLSSGNNKKISNLSIGLNALVAEQIKDQKAQINKQNNQINELHKMLNDAHKIHLKLLNENNNLKERVKVYEKQTDVDEDNENIDKKNKPIFSRLFHK</sequence>
<evidence type="ECO:0000313" key="3">
    <source>
        <dbReference type="Proteomes" id="UP000052012"/>
    </source>
</evidence>
<dbReference type="PATRIC" id="fig|1423781.4.peg.820"/>
<dbReference type="EMBL" id="AYYQ01000036">
    <property type="protein sequence ID" value="KRM67639.1"/>
    <property type="molecule type" value="Genomic_DNA"/>
</dbReference>
<feature type="coiled-coil region" evidence="1">
    <location>
        <begin position="67"/>
        <end position="129"/>
    </location>
</feature>
<evidence type="ECO:0000256" key="1">
    <source>
        <dbReference type="SAM" id="Coils"/>
    </source>
</evidence>
<keyword evidence="1" id="KW-0175">Coiled coil</keyword>
<gene>
    <name evidence="2" type="ORF">FD06_GL000791</name>
</gene>
<proteinExistence type="predicted"/>
<keyword evidence="3" id="KW-1185">Reference proteome</keyword>
<dbReference type="RefSeq" id="WP_054658442.1">
    <property type="nucleotide sequence ID" value="NZ_AYYQ01000036.1"/>
</dbReference>
<evidence type="ECO:0000313" key="2">
    <source>
        <dbReference type="EMBL" id="KRM67639.1"/>
    </source>
</evidence>
<dbReference type="OrthoDB" id="2233743at2"/>
<dbReference type="AlphaFoldDB" id="A0A0R2AL71"/>
<accession>A0A0R2AL71</accession>
<reference evidence="2 3" key="1">
    <citation type="journal article" date="2015" name="Genome Announc.">
        <title>Expanding the biotechnology potential of lactobacilli through comparative genomics of 213 strains and associated genera.</title>
        <authorList>
            <person name="Sun Z."/>
            <person name="Harris H.M."/>
            <person name="McCann A."/>
            <person name="Guo C."/>
            <person name="Argimon S."/>
            <person name="Zhang W."/>
            <person name="Yang X."/>
            <person name="Jeffery I.B."/>
            <person name="Cooney J.C."/>
            <person name="Kagawa T.F."/>
            <person name="Liu W."/>
            <person name="Song Y."/>
            <person name="Salvetti E."/>
            <person name="Wrobel A."/>
            <person name="Rasinkangas P."/>
            <person name="Parkhill J."/>
            <person name="Rea M.C."/>
            <person name="O'Sullivan O."/>
            <person name="Ritari J."/>
            <person name="Douillard F.P."/>
            <person name="Paul Ross R."/>
            <person name="Yang R."/>
            <person name="Briner A.E."/>
            <person name="Felis G.E."/>
            <person name="de Vos W.M."/>
            <person name="Barrangou R."/>
            <person name="Klaenhammer T.R."/>
            <person name="Caufield P.W."/>
            <person name="Cui Y."/>
            <person name="Zhang H."/>
            <person name="O'Toole P.W."/>
        </authorList>
    </citation>
    <scope>NUCLEOTIDE SEQUENCE [LARGE SCALE GENOMIC DNA]</scope>
    <source>
        <strain evidence="2 3">DSM 23829</strain>
    </source>
</reference>
<comment type="caution">
    <text evidence="2">The sequence shown here is derived from an EMBL/GenBank/DDBJ whole genome shotgun (WGS) entry which is preliminary data.</text>
</comment>
<dbReference type="Proteomes" id="UP000052012">
    <property type="component" value="Unassembled WGS sequence"/>
</dbReference>
<organism evidence="2 3">
    <name type="scientific">Apilactobacillus ozensis DSM 23829 = JCM 17196</name>
    <dbReference type="NCBI Taxonomy" id="1423781"/>
    <lineage>
        <taxon>Bacteria</taxon>
        <taxon>Bacillati</taxon>
        <taxon>Bacillota</taxon>
        <taxon>Bacilli</taxon>
        <taxon>Lactobacillales</taxon>
        <taxon>Lactobacillaceae</taxon>
        <taxon>Apilactobacillus</taxon>
    </lineage>
</organism>
<evidence type="ECO:0008006" key="4">
    <source>
        <dbReference type="Google" id="ProtNLM"/>
    </source>
</evidence>